<gene>
    <name evidence="2" type="ORF">FCC1311_016382</name>
</gene>
<dbReference type="OrthoDB" id="10054414at2759"/>
<evidence type="ECO:0000313" key="3">
    <source>
        <dbReference type="Proteomes" id="UP000241890"/>
    </source>
</evidence>
<feature type="region of interest" description="Disordered" evidence="1">
    <location>
        <begin position="320"/>
        <end position="346"/>
    </location>
</feature>
<sequence length="359" mass="39676">MCDFHMHVSLLAAGLKRSHVRLLAIDFDDTLLSLHTHSTWELGPSKLAAAVRPFFMELLPAVLRKGIIVSIVTFSSQRRLIHQTLREAFGQTVARQILIRGMDGSWTPTPNQCAPKSWHSCSRRGKTDHVLNIVSKIYADSDVEVTPEQVLLLDDSRLNVMQARYDGINAFQYDSSDPACGEADESNPLFQLLMSTFRSHPRKAGPYNVPAWATDANQSPVAPNKRKVHSDIHEAFPSGKPGLPCTGDDIPASVDDTVSLNSAELRDCWDTEELAIMDVPSGASSASSGRSNESNYSDSHRQQSAHSGSIYAQRVRGMKQQHACAASEPAQAEEWHDNPFARKTSRRQCVPRPDSCTLM</sequence>
<dbReference type="Proteomes" id="UP000241890">
    <property type="component" value="Unassembled WGS sequence"/>
</dbReference>
<dbReference type="InterPro" id="IPR036412">
    <property type="entry name" value="HAD-like_sf"/>
</dbReference>
<dbReference type="InParanoid" id="A0A2R5G334"/>
<proteinExistence type="predicted"/>
<name>A0A2R5G334_9STRA</name>
<evidence type="ECO:0000313" key="2">
    <source>
        <dbReference type="EMBL" id="GBG25420.1"/>
    </source>
</evidence>
<evidence type="ECO:0000256" key="1">
    <source>
        <dbReference type="SAM" id="MobiDB-lite"/>
    </source>
</evidence>
<comment type="caution">
    <text evidence="2">The sequence shown here is derived from an EMBL/GenBank/DDBJ whole genome shotgun (WGS) entry which is preliminary data.</text>
</comment>
<dbReference type="EMBL" id="BEYU01000012">
    <property type="protein sequence ID" value="GBG25420.1"/>
    <property type="molecule type" value="Genomic_DNA"/>
</dbReference>
<organism evidence="2 3">
    <name type="scientific">Hondaea fermentalgiana</name>
    <dbReference type="NCBI Taxonomy" id="2315210"/>
    <lineage>
        <taxon>Eukaryota</taxon>
        <taxon>Sar</taxon>
        <taxon>Stramenopiles</taxon>
        <taxon>Bigyra</taxon>
        <taxon>Labyrinthulomycetes</taxon>
        <taxon>Thraustochytrida</taxon>
        <taxon>Thraustochytriidae</taxon>
        <taxon>Hondaea</taxon>
    </lineage>
</organism>
<accession>A0A2R5G334</accession>
<dbReference type="SUPFAM" id="SSF56784">
    <property type="entry name" value="HAD-like"/>
    <property type="match status" value="1"/>
</dbReference>
<feature type="region of interest" description="Disordered" evidence="1">
    <location>
        <begin position="279"/>
        <end position="308"/>
    </location>
</feature>
<keyword evidence="3" id="KW-1185">Reference proteome</keyword>
<dbReference type="AlphaFoldDB" id="A0A2R5G334"/>
<feature type="compositionally biased region" description="Low complexity" evidence="1">
    <location>
        <begin position="281"/>
        <end position="297"/>
    </location>
</feature>
<protein>
    <submittedName>
        <fullName evidence="2">Uncharacterized protein</fullName>
    </submittedName>
</protein>
<reference evidence="2 3" key="1">
    <citation type="submission" date="2017-12" db="EMBL/GenBank/DDBJ databases">
        <title>Sequencing, de novo assembly and annotation of complete genome of a new Thraustochytrid species, strain FCC1311.</title>
        <authorList>
            <person name="Sedici K."/>
            <person name="Godart F."/>
            <person name="Aiese Cigliano R."/>
            <person name="Sanseverino W."/>
            <person name="Barakat M."/>
            <person name="Ortet P."/>
            <person name="Marechal E."/>
            <person name="Cagnac O."/>
            <person name="Amato A."/>
        </authorList>
    </citation>
    <scope>NUCLEOTIDE SEQUENCE [LARGE SCALE GENOMIC DNA]</scope>
</reference>